<dbReference type="EMBL" id="JASCQP010000027">
    <property type="protein sequence ID" value="MDI5891592.1"/>
    <property type="molecule type" value="Genomic_DNA"/>
</dbReference>
<keyword evidence="1" id="KW-1133">Transmembrane helix</keyword>
<keyword evidence="1" id="KW-0472">Membrane</keyword>
<feature type="transmembrane region" description="Helical" evidence="1">
    <location>
        <begin position="90"/>
        <end position="110"/>
    </location>
</feature>
<proteinExistence type="predicted"/>
<evidence type="ECO:0000256" key="1">
    <source>
        <dbReference type="SAM" id="Phobius"/>
    </source>
</evidence>
<reference evidence="2 3" key="1">
    <citation type="submission" date="2023-04" db="EMBL/GenBank/DDBJ databases">
        <title>Halomonas strains isolated from rhizosphere soil.</title>
        <authorList>
            <person name="Xu L."/>
            <person name="Sun J.-Q."/>
        </authorList>
    </citation>
    <scope>NUCLEOTIDE SEQUENCE [LARGE SCALE GENOMIC DNA]</scope>
    <source>
        <strain evidence="2 3">LR5S20</strain>
    </source>
</reference>
<organism evidence="2 3">
    <name type="scientific">Halomonas rhizosphaerae</name>
    <dbReference type="NCBI Taxonomy" id="3043296"/>
    <lineage>
        <taxon>Bacteria</taxon>
        <taxon>Pseudomonadati</taxon>
        <taxon>Pseudomonadota</taxon>
        <taxon>Gammaproteobacteria</taxon>
        <taxon>Oceanospirillales</taxon>
        <taxon>Halomonadaceae</taxon>
        <taxon>Halomonas</taxon>
    </lineage>
</organism>
<sequence length="194" mass="21368">MFDAWFSDVKEENKKALMSVGGGLAFGASVATIGMIINRTPKNVIPCSSIEALFSPDLILFTTTGACIIQLLFIFTSGNNKAARFFHLKASELTSSFLGGIIALSFFLYMDEFGLTYHPLLKTAPLIISTLIILFGILTYFPMLSSLFFDINKRNYKDGINFYIVTWLAVFSLVGLSAIIFSNEPIATLEICAK</sequence>
<feature type="transmembrane region" description="Helical" evidence="1">
    <location>
        <begin position="126"/>
        <end position="148"/>
    </location>
</feature>
<protein>
    <submittedName>
        <fullName evidence="2">Uncharacterized protein</fullName>
    </submittedName>
</protein>
<keyword evidence="1" id="KW-0812">Transmembrane</keyword>
<gene>
    <name evidence="2" type="ORF">QLQ83_10825</name>
</gene>
<feature type="transmembrane region" description="Helical" evidence="1">
    <location>
        <begin position="58"/>
        <end position="78"/>
    </location>
</feature>
<dbReference type="Proteomes" id="UP001225957">
    <property type="component" value="Unassembled WGS sequence"/>
</dbReference>
<keyword evidence="3" id="KW-1185">Reference proteome</keyword>
<comment type="caution">
    <text evidence="2">The sequence shown here is derived from an EMBL/GenBank/DDBJ whole genome shotgun (WGS) entry which is preliminary data.</text>
</comment>
<name>A0ABT6V3T0_9GAMM</name>
<feature type="transmembrane region" description="Helical" evidence="1">
    <location>
        <begin position="160"/>
        <end position="181"/>
    </location>
</feature>
<dbReference type="RefSeq" id="WP_282735536.1">
    <property type="nucleotide sequence ID" value="NZ_JASCQP010000027.1"/>
</dbReference>
<evidence type="ECO:0000313" key="3">
    <source>
        <dbReference type="Proteomes" id="UP001225957"/>
    </source>
</evidence>
<evidence type="ECO:0000313" key="2">
    <source>
        <dbReference type="EMBL" id="MDI5891592.1"/>
    </source>
</evidence>
<accession>A0ABT6V3T0</accession>
<feature type="transmembrane region" description="Helical" evidence="1">
    <location>
        <begin position="16"/>
        <end position="38"/>
    </location>
</feature>